<gene>
    <name evidence="1" type="ORF">I5731_10240</name>
</gene>
<organism evidence="1 2">
    <name type="scientific">Methylobrevis albus</name>
    <dbReference type="NCBI Taxonomy" id="2793297"/>
    <lineage>
        <taxon>Bacteria</taxon>
        <taxon>Pseudomonadati</taxon>
        <taxon>Pseudomonadota</taxon>
        <taxon>Alphaproteobacteria</taxon>
        <taxon>Hyphomicrobiales</taxon>
        <taxon>Pleomorphomonadaceae</taxon>
        <taxon>Methylobrevis</taxon>
    </lineage>
</organism>
<proteinExistence type="predicted"/>
<dbReference type="Proteomes" id="UP000631694">
    <property type="component" value="Unassembled WGS sequence"/>
</dbReference>
<sequence length="206" mass="23550">MSAISISRKPGSTIELDNKNQAYIYSYPIVLSAMAKTKSGNFDDIRNEIRVVKSFVYLWMGRNQGGIGFNDISSEFINSTIRLCNLDEIENKSVPQLKSIIDIIFRGFNGLGIPSSKYLHFICPEVFPMWDTNIGNLTGCAEKYHQFQNTKNYIKYIDYINENVFICDNTRELILSINNGLYISEVRTKELALFLQKKNGDKFILG</sequence>
<name>A0A931I0Q9_9HYPH</name>
<evidence type="ECO:0000313" key="1">
    <source>
        <dbReference type="EMBL" id="MBH0238202.1"/>
    </source>
</evidence>
<accession>A0A931I0Q9</accession>
<dbReference type="RefSeq" id="WP_197311289.1">
    <property type="nucleotide sequence ID" value="NZ_JADZLT010000050.1"/>
</dbReference>
<protein>
    <submittedName>
        <fullName evidence="1">Uncharacterized protein</fullName>
    </submittedName>
</protein>
<dbReference type="EMBL" id="JADZLT010000050">
    <property type="protein sequence ID" value="MBH0238202.1"/>
    <property type="molecule type" value="Genomic_DNA"/>
</dbReference>
<reference evidence="1" key="1">
    <citation type="submission" date="2020-12" db="EMBL/GenBank/DDBJ databases">
        <title>Methylobrevis albus sp. nov., isolated from fresh water lack sediment.</title>
        <authorList>
            <person name="Zou Q."/>
        </authorList>
    </citation>
    <scope>NUCLEOTIDE SEQUENCE</scope>
    <source>
        <strain evidence="1">L22</strain>
    </source>
</reference>
<evidence type="ECO:0000313" key="2">
    <source>
        <dbReference type="Proteomes" id="UP000631694"/>
    </source>
</evidence>
<dbReference type="AlphaFoldDB" id="A0A931I0Q9"/>
<keyword evidence="2" id="KW-1185">Reference proteome</keyword>
<comment type="caution">
    <text evidence="1">The sequence shown here is derived from an EMBL/GenBank/DDBJ whole genome shotgun (WGS) entry which is preliminary data.</text>
</comment>